<dbReference type="Proteomes" id="UP001174909">
    <property type="component" value="Unassembled WGS sequence"/>
</dbReference>
<dbReference type="AlphaFoldDB" id="A0AA35X041"/>
<dbReference type="InterPro" id="IPR027417">
    <property type="entry name" value="P-loop_NTPase"/>
</dbReference>
<dbReference type="GO" id="GO:0005886">
    <property type="term" value="C:plasma membrane"/>
    <property type="evidence" value="ECO:0007669"/>
    <property type="project" value="TreeGrafter"/>
</dbReference>
<dbReference type="GO" id="GO:0005524">
    <property type="term" value="F:ATP binding"/>
    <property type="evidence" value="ECO:0007669"/>
    <property type="project" value="UniProtKB-KW"/>
</dbReference>
<dbReference type="CDD" id="cd03255">
    <property type="entry name" value="ABC_MJ0796_LolCDE_FtsE"/>
    <property type="match status" value="1"/>
</dbReference>
<dbReference type="InterPro" id="IPR003439">
    <property type="entry name" value="ABC_transporter-like_ATP-bd"/>
</dbReference>
<dbReference type="GO" id="GO:0016887">
    <property type="term" value="F:ATP hydrolysis activity"/>
    <property type="evidence" value="ECO:0007669"/>
    <property type="project" value="InterPro"/>
</dbReference>
<evidence type="ECO:0000256" key="4">
    <source>
        <dbReference type="ARBA" id="ARBA00022840"/>
    </source>
</evidence>
<dbReference type="EMBL" id="CASHTH010002766">
    <property type="protein sequence ID" value="CAI8035021.1"/>
    <property type="molecule type" value="Genomic_DNA"/>
</dbReference>
<name>A0AA35X041_GEOBA</name>
<accession>A0AA35X041</accession>
<evidence type="ECO:0000256" key="2">
    <source>
        <dbReference type="ARBA" id="ARBA00022448"/>
    </source>
</evidence>
<keyword evidence="7" id="KW-1185">Reference proteome</keyword>
<protein>
    <submittedName>
        <fullName evidence="6">Lipoprotein-releasing system ATP-binding protein LolD</fullName>
    </submittedName>
</protein>
<reference evidence="6" key="1">
    <citation type="submission" date="2023-03" db="EMBL/GenBank/DDBJ databases">
        <authorList>
            <person name="Steffen K."/>
            <person name="Cardenas P."/>
        </authorList>
    </citation>
    <scope>NUCLEOTIDE SEQUENCE</scope>
</reference>
<dbReference type="PANTHER" id="PTHR24220:SF689">
    <property type="entry name" value="LIPOPROTEIN-RELEASING SYSTEM ATP-BINDING PROTEIN LOLD"/>
    <property type="match status" value="1"/>
</dbReference>
<dbReference type="PROSITE" id="PS00211">
    <property type="entry name" value="ABC_TRANSPORTER_1"/>
    <property type="match status" value="1"/>
</dbReference>
<evidence type="ECO:0000256" key="1">
    <source>
        <dbReference type="ARBA" id="ARBA00005417"/>
    </source>
</evidence>
<evidence type="ECO:0000259" key="5">
    <source>
        <dbReference type="PROSITE" id="PS50893"/>
    </source>
</evidence>
<comment type="caution">
    <text evidence="6">The sequence shown here is derived from an EMBL/GenBank/DDBJ whole genome shotgun (WGS) entry which is preliminary data.</text>
</comment>
<dbReference type="InterPro" id="IPR003593">
    <property type="entry name" value="AAA+_ATPase"/>
</dbReference>
<keyword evidence="3" id="KW-0547">Nucleotide-binding</keyword>
<keyword evidence="6" id="KW-0449">Lipoprotein</keyword>
<evidence type="ECO:0000313" key="7">
    <source>
        <dbReference type="Proteomes" id="UP001174909"/>
    </source>
</evidence>
<proteinExistence type="inferred from homology"/>
<dbReference type="InterPro" id="IPR017871">
    <property type="entry name" value="ABC_transporter-like_CS"/>
</dbReference>
<dbReference type="InterPro" id="IPR017911">
    <property type="entry name" value="MacB-like_ATP-bd"/>
</dbReference>
<gene>
    <name evidence="6" type="ORF">GBAR_LOCUS19659</name>
</gene>
<dbReference type="GO" id="GO:0022857">
    <property type="term" value="F:transmembrane transporter activity"/>
    <property type="evidence" value="ECO:0007669"/>
    <property type="project" value="TreeGrafter"/>
</dbReference>
<keyword evidence="2" id="KW-0813">Transport</keyword>
<keyword evidence="4 6" id="KW-0067">ATP-binding</keyword>
<dbReference type="Gene3D" id="3.40.50.300">
    <property type="entry name" value="P-loop containing nucleotide triphosphate hydrolases"/>
    <property type="match status" value="1"/>
</dbReference>
<dbReference type="SMART" id="SM00382">
    <property type="entry name" value="AAA"/>
    <property type="match status" value="1"/>
</dbReference>
<feature type="domain" description="ABC transporter" evidence="5">
    <location>
        <begin position="1"/>
        <end position="185"/>
    </location>
</feature>
<organism evidence="6 7">
    <name type="scientific">Geodia barretti</name>
    <name type="common">Barrett's horny sponge</name>
    <dbReference type="NCBI Taxonomy" id="519541"/>
    <lineage>
        <taxon>Eukaryota</taxon>
        <taxon>Metazoa</taxon>
        <taxon>Porifera</taxon>
        <taxon>Demospongiae</taxon>
        <taxon>Heteroscleromorpha</taxon>
        <taxon>Tetractinellida</taxon>
        <taxon>Astrophorina</taxon>
        <taxon>Geodiidae</taxon>
        <taxon>Geodia</taxon>
    </lineage>
</organism>
<dbReference type="Pfam" id="PF00005">
    <property type="entry name" value="ABC_tran"/>
    <property type="match status" value="1"/>
</dbReference>
<dbReference type="InterPro" id="IPR015854">
    <property type="entry name" value="ABC_transpr_LolD-like"/>
</dbReference>
<dbReference type="PROSITE" id="PS50893">
    <property type="entry name" value="ABC_TRANSPORTER_2"/>
    <property type="match status" value="1"/>
</dbReference>
<evidence type="ECO:0000313" key="6">
    <source>
        <dbReference type="EMBL" id="CAI8035021.1"/>
    </source>
</evidence>
<dbReference type="SUPFAM" id="SSF52540">
    <property type="entry name" value="P-loop containing nucleoside triphosphate hydrolases"/>
    <property type="match status" value="1"/>
</dbReference>
<dbReference type="PANTHER" id="PTHR24220">
    <property type="entry name" value="IMPORT ATP-BINDING PROTEIN"/>
    <property type="match status" value="1"/>
</dbReference>
<evidence type="ECO:0000256" key="3">
    <source>
        <dbReference type="ARBA" id="ARBA00022741"/>
    </source>
</evidence>
<sequence length="185" mass="20091">MQIASQEMVAIVGPSGAGKSTLLHLIGGLDRPTQGRICCAGVDLSRRVGFVFQFHHLLPEFSALENTMMPALIQRRPKQEVEHQARQLLASVGLADRLHHRPGALSGGEQQRVAVARALINNPDVLLADEPTGNLDRATGQTIQTLLRQLNQELGQTFVIVTHDQKFAAHMDRVISLVDGKVSAA</sequence>
<comment type="similarity">
    <text evidence="1">Belongs to the ABC transporter superfamily.</text>
</comment>